<evidence type="ECO:0000256" key="4">
    <source>
        <dbReference type="ARBA" id="ARBA00012039"/>
    </source>
</evidence>
<comment type="caution">
    <text evidence="15">The sequence shown here is derived from an EMBL/GenBank/DDBJ whole genome shotgun (WGS) entry which is preliminary data.</text>
</comment>
<evidence type="ECO:0000313" key="16">
    <source>
        <dbReference type="Proteomes" id="UP000033140"/>
    </source>
</evidence>
<keyword evidence="10" id="KW-0865">Zymogen</keyword>
<dbReference type="Gene3D" id="1.10.472.10">
    <property type="entry name" value="Cyclin-like"/>
    <property type="match status" value="1"/>
</dbReference>
<evidence type="ECO:0000256" key="10">
    <source>
        <dbReference type="ARBA" id="ARBA00023145"/>
    </source>
</evidence>
<dbReference type="GO" id="GO:0019901">
    <property type="term" value="F:protein kinase binding"/>
    <property type="evidence" value="ECO:0007669"/>
    <property type="project" value="InterPro"/>
</dbReference>
<protein>
    <recommendedName>
        <fullName evidence="4">proteasome endopeptidase complex</fullName>
        <ecNumber evidence="4">3.4.25.1</ecNumber>
    </recommendedName>
</protein>
<evidence type="ECO:0000256" key="11">
    <source>
        <dbReference type="ARBA" id="ARBA00023242"/>
    </source>
</evidence>
<evidence type="ECO:0000256" key="1">
    <source>
        <dbReference type="ARBA" id="ARBA00001198"/>
    </source>
</evidence>
<comment type="catalytic activity">
    <reaction evidence="1">
        <text>Cleavage of peptide bonds with very broad specificity.</text>
        <dbReference type="EC" id="3.4.25.1"/>
    </reaction>
</comment>
<dbReference type="GO" id="GO:0051603">
    <property type="term" value="P:proteolysis involved in protein catabolic process"/>
    <property type="evidence" value="ECO:0007669"/>
    <property type="project" value="InterPro"/>
</dbReference>
<keyword evidence="5" id="KW-0963">Cytoplasm</keyword>
<evidence type="ECO:0000256" key="13">
    <source>
        <dbReference type="PIRSR" id="PIRSR600243-1"/>
    </source>
</evidence>
<dbReference type="GO" id="GO:0019774">
    <property type="term" value="C:proteasome core complex, beta-subunit complex"/>
    <property type="evidence" value="ECO:0007669"/>
    <property type="project" value="UniProtKB-ARBA"/>
</dbReference>
<evidence type="ECO:0000256" key="12">
    <source>
        <dbReference type="ARBA" id="ARBA00026071"/>
    </source>
</evidence>
<dbReference type="CDD" id="cd20558">
    <property type="entry name" value="CYCLIN_ScPCL7-like"/>
    <property type="match status" value="1"/>
</dbReference>
<evidence type="ECO:0000256" key="5">
    <source>
        <dbReference type="ARBA" id="ARBA00022490"/>
    </source>
</evidence>
<dbReference type="Pfam" id="PF00227">
    <property type="entry name" value="Proteasome"/>
    <property type="match status" value="1"/>
</dbReference>
<dbReference type="AlphaFoldDB" id="A0A0E9NB86"/>
<keyword evidence="8" id="KW-0378">Hydrolase</keyword>
<dbReference type="InterPro" id="IPR016050">
    <property type="entry name" value="Proteasome_bsu_CS"/>
</dbReference>
<comment type="subunit">
    <text evidence="12">The 26S proteasome consists of a 20S proteasome core and two 19S regulatory subunits. The 20S proteasome core is composed of 28 subunits that are arranged in four stacked rings, resulting in a barrel-shaped structure. The two end rings are each formed by seven alpha subunits, and the two central rings are each formed by seven beta subunits. The catalytic chamber with the active sites is on the inside of the barrel.</text>
</comment>
<dbReference type="PROSITE" id="PS00854">
    <property type="entry name" value="PROTEASOME_BETA_1"/>
    <property type="match status" value="1"/>
</dbReference>
<name>A0A0E9NB86_SAICN</name>
<dbReference type="InterPro" id="IPR001353">
    <property type="entry name" value="Proteasome_sua/b"/>
</dbReference>
<feature type="region of interest" description="Disordered" evidence="14">
    <location>
        <begin position="316"/>
        <end position="465"/>
    </location>
</feature>
<reference evidence="15 16" key="2">
    <citation type="journal article" date="2014" name="J. Gen. Appl. Microbiol.">
        <title>The early diverging ascomycetous budding yeast Saitoella complicata has three histone deacetylases belonging to the Clr6, Hos2, and Rpd3 lineages.</title>
        <authorList>
            <person name="Nishida H."/>
            <person name="Matsumoto T."/>
            <person name="Kondo S."/>
            <person name="Hamamoto M."/>
            <person name="Yoshikawa H."/>
        </authorList>
    </citation>
    <scope>NUCLEOTIDE SEQUENCE [LARGE SCALE GENOMIC DNA]</scope>
    <source>
        <strain evidence="15 16">NRRL Y-17804</strain>
    </source>
</reference>
<feature type="compositionally biased region" description="Basic and acidic residues" evidence="14">
    <location>
        <begin position="390"/>
        <end position="408"/>
    </location>
</feature>
<keyword evidence="9" id="KW-0647">Proteasome</keyword>
<feature type="compositionally biased region" description="Polar residues" evidence="14">
    <location>
        <begin position="451"/>
        <end position="464"/>
    </location>
</feature>
<evidence type="ECO:0000256" key="6">
    <source>
        <dbReference type="ARBA" id="ARBA00022670"/>
    </source>
</evidence>
<dbReference type="EMBL" id="BACD03000007">
    <property type="protein sequence ID" value="GAO47104.1"/>
    <property type="molecule type" value="Genomic_DNA"/>
</dbReference>
<feature type="compositionally biased region" description="Polar residues" evidence="14">
    <location>
        <begin position="365"/>
        <end position="389"/>
    </location>
</feature>
<reference evidence="15 16" key="3">
    <citation type="journal article" date="2015" name="Genome Announc.">
        <title>Draft Genome Sequence of the Archiascomycetous Yeast Saitoella complicata.</title>
        <authorList>
            <person name="Yamauchi K."/>
            <person name="Kondo S."/>
            <person name="Hamamoto M."/>
            <person name="Takahashi Y."/>
            <person name="Ogura Y."/>
            <person name="Hayashi T."/>
            <person name="Nishida H."/>
        </authorList>
    </citation>
    <scope>NUCLEOTIDE SEQUENCE [LARGE SCALE GENOMIC DNA]</scope>
    <source>
        <strain evidence="15 16">NRRL Y-17804</strain>
    </source>
</reference>
<dbReference type="SUPFAM" id="SSF56235">
    <property type="entry name" value="N-terminal nucleophile aminohydrolases (Ntn hydrolases)"/>
    <property type="match status" value="1"/>
</dbReference>
<feature type="active site" description="Nucleophile" evidence="13">
    <location>
        <position position="25"/>
    </location>
</feature>
<dbReference type="GO" id="GO:0005634">
    <property type="term" value="C:nucleus"/>
    <property type="evidence" value="ECO:0007669"/>
    <property type="project" value="UniProtKB-SubCell"/>
</dbReference>
<feature type="region of interest" description="Disordered" evidence="14">
    <location>
        <begin position="240"/>
        <end position="272"/>
    </location>
</feature>
<dbReference type="PROSITE" id="PS51476">
    <property type="entry name" value="PROTEASOME_BETA_2"/>
    <property type="match status" value="1"/>
</dbReference>
<dbReference type="PRINTS" id="PR00141">
    <property type="entry name" value="PROTEASOME"/>
</dbReference>
<dbReference type="GO" id="GO:0005737">
    <property type="term" value="C:cytoplasm"/>
    <property type="evidence" value="ECO:0007669"/>
    <property type="project" value="UniProtKB-SubCell"/>
</dbReference>
<dbReference type="Gene3D" id="3.60.20.10">
    <property type="entry name" value="Glutamine Phosphoribosylpyrophosphate, subunit 1, domain 1"/>
    <property type="match status" value="1"/>
</dbReference>
<evidence type="ECO:0000256" key="7">
    <source>
        <dbReference type="ARBA" id="ARBA00022698"/>
    </source>
</evidence>
<dbReference type="Pfam" id="PF08613">
    <property type="entry name" value="Cyclin"/>
    <property type="match status" value="1"/>
</dbReference>
<proteinExistence type="predicted"/>
<dbReference type="InterPro" id="IPR023333">
    <property type="entry name" value="Proteasome_suB-type"/>
</dbReference>
<dbReference type="FunFam" id="3.60.20.10:FF:000010">
    <property type="entry name" value="Proteasome subunit beta type-1"/>
    <property type="match status" value="1"/>
</dbReference>
<evidence type="ECO:0000256" key="2">
    <source>
        <dbReference type="ARBA" id="ARBA00004123"/>
    </source>
</evidence>
<evidence type="ECO:0000256" key="3">
    <source>
        <dbReference type="ARBA" id="ARBA00004496"/>
    </source>
</evidence>
<keyword evidence="16" id="KW-1185">Reference proteome</keyword>
<gene>
    <name evidence="15" type="ORF">G7K_1316-t1</name>
</gene>
<keyword evidence="11" id="KW-0539">Nucleus</keyword>
<dbReference type="STRING" id="698492.A0A0E9NB86"/>
<evidence type="ECO:0000256" key="14">
    <source>
        <dbReference type="SAM" id="MobiDB-lite"/>
    </source>
</evidence>
<keyword evidence="7" id="KW-0888">Threonine protease</keyword>
<evidence type="ECO:0000256" key="8">
    <source>
        <dbReference type="ARBA" id="ARBA00022801"/>
    </source>
</evidence>
<comment type="subcellular location">
    <subcellularLocation>
        <location evidence="3">Cytoplasm</location>
    </subcellularLocation>
    <subcellularLocation>
        <location evidence="2">Nucleus</location>
    </subcellularLocation>
</comment>
<dbReference type="InterPro" id="IPR029055">
    <property type="entry name" value="Ntn_hydrolases_N"/>
</dbReference>
<organism evidence="15 16">
    <name type="scientific">Saitoella complicata (strain BCRC 22490 / CBS 7301 / JCM 7358 / NBRC 10748 / NRRL Y-17804)</name>
    <dbReference type="NCBI Taxonomy" id="698492"/>
    <lineage>
        <taxon>Eukaryota</taxon>
        <taxon>Fungi</taxon>
        <taxon>Dikarya</taxon>
        <taxon>Ascomycota</taxon>
        <taxon>Taphrinomycotina</taxon>
        <taxon>Taphrinomycotina incertae sedis</taxon>
        <taxon>Saitoella</taxon>
    </lineage>
</organism>
<reference evidence="15 16" key="1">
    <citation type="journal article" date="2011" name="J. Gen. Appl. Microbiol.">
        <title>Draft genome sequencing of the enigmatic yeast Saitoella complicata.</title>
        <authorList>
            <person name="Nishida H."/>
            <person name="Hamamoto M."/>
            <person name="Sugiyama J."/>
        </authorList>
    </citation>
    <scope>NUCLEOTIDE SEQUENCE [LARGE SCALE GENOMIC DNA]</scope>
    <source>
        <strain evidence="15 16">NRRL Y-17804</strain>
    </source>
</reference>
<feature type="compositionally biased region" description="Polar residues" evidence="14">
    <location>
        <begin position="418"/>
        <end position="443"/>
    </location>
</feature>
<accession>A0A0E9NB86</accession>
<dbReference type="GO" id="GO:0004298">
    <property type="term" value="F:threonine-type endopeptidase activity"/>
    <property type="evidence" value="ECO:0007669"/>
    <property type="project" value="UniProtKB-KW"/>
</dbReference>
<dbReference type="PANTHER" id="PTHR32194">
    <property type="entry name" value="METALLOPROTEASE TLDD"/>
    <property type="match status" value="1"/>
</dbReference>
<feature type="compositionally biased region" description="Basic and acidic residues" evidence="14">
    <location>
        <begin position="249"/>
        <end position="272"/>
    </location>
</feature>
<dbReference type="PANTHER" id="PTHR32194:SF0">
    <property type="entry name" value="ATP-DEPENDENT PROTEASE SUBUNIT HSLV"/>
    <property type="match status" value="1"/>
</dbReference>
<dbReference type="EC" id="3.4.25.1" evidence="4"/>
<dbReference type="InterPro" id="IPR013922">
    <property type="entry name" value="Cyclin_PHO80-like"/>
</dbReference>
<evidence type="ECO:0000256" key="9">
    <source>
        <dbReference type="ARBA" id="ARBA00022942"/>
    </source>
</evidence>
<dbReference type="Proteomes" id="UP000033140">
    <property type="component" value="Unassembled WGS sequence"/>
</dbReference>
<dbReference type="InterPro" id="IPR000243">
    <property type="entry name" value="Pept_T1A_subB"/>
</dbReference>
<keyword evidence="6" id="KW-0645">Protease</keyword>
<evidence type="ECO:0000313" key="15">
    <source>
        <dbReference type="EMBL" id="GAO47104.1"/>
    </source>
</evidence>
<sequence length="704" mass="77472">MSATEVPGLHVDIAALKAGEVDLGTTIMAVKFKEGVIIAADSRTTTGSYIANRVTDKLTQLHDTIWCCRSGSAADTQAIADIVHYYLQMYAVTAQRPTTKVAASMLQELCYTNKDGLSAGLIVAGYDHRRGGEVYSIPLGGSIHKQDFAIGGSGSTYIYGFCDANYKEDMSKEEAMQFVKSAVALAMSRDGSSGGVIRMAVITETGVDRSFYTQDDPVNTIPRFWEKSFATPALVRCKPRVNNASQPDRSCENERHREKQKTSTGHHSDRQAVRRLFNQVLHESLHSGPAYIPLPRCSDGPLHRMQVTHSPVLTATSTRPNLKRGSSAMSVACSPRHHPHPSPSLRSASYTSASMSPALVPAATTPKTRTVQTPVCTGQVQSDKVTTNRPEVERYDSDSFKHPADPRRVVSTAAAEMPQSTNIPMGQESQVSTTGEASQTTESNVERTDTENTASSTKIPSTPEQLPVAEPHLDLAHHPMPDLLMMLATILHKITSANDSMHYPHPRNISNAHRSSPLLAFHARNVPSISIHAYLTRILKYCPTTNEVFLSLLVYFDRMSRRTNPQFYAGGEGIVQGEQQPVFAIDSYNVHRLIIAGITVASKFFSDVFYTNSRYAKVGGLPLSELNHLELQFLILNDFRLMIPLEELQRYGDQLLRFWASRDDGTVQSPAPPTPQPGIPAGYMNAMPRQVASYNGQENMHERD</sequence>
<dbReference type="CDD" id="cd03762">
    <property type="entry name" value="proteasome_beta_type_6"/>
    <property type="match status" value="1"/>
</dbReference>